<evidence type="ECO:0000256" key="4">
    <source>
        <dbReference type="ARBA" id="ARBA00004123"/>
    </source>
</evidence>
<name>A0AAD2Q3G4_9AGAR</name>
<keyword evidence="9" id="KW-0862">Zinc</keyword>
<comment type="caution">
    <text evidence="16">The sequence shown here is derived from an EMBL/GenBank/DDBJ whole genome shotgun (WGS) entry which is preliminary data.</text>
</comment>
<gene>
    <name evidence="16" type="ORF">MYCIT1_LOCUS17327</name>
</gene>
<dbReference type="PANTHER" id="PTHR12849">
    <property type="entry name" value="RNA LARIAT DEBRANCHING ENZYME"/>
    <property type="match status" value="1"/>
</dbReference>
<evidence type="ECO:0000256" key="11">
    <source>
        <dbReference type="ARBA" id="ARBA00023211"/>
    </source>
</evidence>
<dbReference type="InterPro" id="IPR009571">
    <property type="entry name" value="SUR7/Rim9-like_fungi"/>
</dbReference>
<dbReference type="EMBL" id="CAVNYO010000179">
    <property type="protein sequence ID" value="CAK5271913.1"/>
    <property type="molecule type" value="Genomic_DNA"/>
</dbReference>
<dbReference type="InterPro" id="IPR004843">
    <property type="entry name" value="Calcineurin-like_PHP"/>
</dbReference>
<dbReference type="AlphaFoldDB" id="A0AAD2Q3G4"/>
<keyword evidence="14" id="KW-0812">Transmembrane</keyword>
<comment type="similarity">
    <text evidence="5">Belongs to the lariat debranching enzyme family.</text>
</comment>
<keyword evidence="6" id="KW-0507">mRNA processing</keyword>
<dbReference type="SMART" id="SM01124">
    <property type="entry name" value="DBR1"/>
    <property type="match status" value="1"/>
</dbReference>
<evidence type="ECO:0000256" key="9">
    <source>
        <dbReference type="ARBA" id="ARBA00022833"/>
    </source>
</evidence>
<keyword evidence="11" id="KW-0464">Manganese</keyword>
<keyword evidence="12" id="KW-0539">Nucleus</keyword>
<evidence type="ECO:0000259" key="15">
    <source>
        <dbReference type="SMART" id="SM01124"/>
    </source>
</evidence>
<evidence type="ECO:0000256" key="12">
    <source>
        <dbReference type="ARBA" id="ARBA00023242"/>
    </source>
</evidence>
<dbReference type="InterPro" id="IPR007708">
    <property type="entry name" value="DBR1_C"/>
</dbReference>
<dbReference type="SUPFAM" id="SSF56300">
    <property type="entry name" value="Metallo-dependent phosphatases"/>
    <property type="match status" value="1"/>
</dbReference>
<keyword evidence="14" id="KW-1133">Transmembrane helix</keyword>
<feature type="transmembrane region" description="Helical" evidence="14">
    <location>
        <begin position="484"/>
        <end position="507"/>
    </location>
</feature>
<evidence type="ECO:0000256" key="2">
    <source>
        <dbReference type="ARBA" id="ARBA00001947"/>
    </source>
</evidence>
<evidence type="ECO:0000256" key="7">
    <source>
        <dbReference type="ARBA" id="ARBA00022723"/>
    </source>
</evidence>
<dbReference type="GO" id="GO:0008419">
    <property type="term" value="F:RNA lariat debranching enzyme activity"/>
    <property type="evidence" value="ECO:0007669"/>
    <property type="project" value="TreeGrafter"/>
</dbReference>
<accession>A0AAD2Q3G4</accession>
<evidence type="ECO:0000256" key="10">
    <source>
        <dbReference type="ARBA" id="ARBA00023004"/>
    </source>
</evidence>
<dbReference type="Pfam" id="PF06687">
    <property type="entry name" value="SUR7"/>
    <property type="match status" value="1"/>
</dbReference>
<keyword evidence="7" id="KW-0479">Metal-binding</keyword>
<keyword evidence="8" id="KW-0378">Hydrolase</keyword>
<proteinExistence type="inferred from homology"/>
<feature type="region of interest" description="Disordered" evidence="13">
    <location>
        <begin position="283"/>
        <end position="315"/>
    </location>
</feature>
<feature type="transmembrane region" description="Helical" evidence="14">
    <location>
        <begin position="649"/>
        <end position="672"/>
    </location>
</feature>
<dbReference type="GO" id="GO:0005634">
    <property type="term" value="C:nucleus"/>
    <property type="evidence" value="ECO:0007669"/>
    <property type="project" value="UniProtKB-SubCell"/>
</dbReference>
<dbReference type="GO" id="GO:0000398">
    <property type="term" value="P:mRNA splicing, via spliceosome"/>
    <property type="evidence" value="ECO:0007669"/>
    <property type="project" value="TreeGrafter"/>
</dbReference>
<feature type="transmembrane region" description="Helical" evidence="14">
    <location>
        <begin position="580"/>
        <end position="598"/>
    </location>
</feature>
<evidence type="ECO:0000256" key="13">
    <source>
        <dbReference type="SAM" id="MobiDB-lite"/>
    </source>
</evidence>
<dbReference type="Pfam" id="PF00149">
    <property type="entry name" value="Metallophos"/>
    <property type="match status" value="1"/>
</dbReference>
<dbReference type="GO" id="GO:0005886">
    <property type="term" value="C:plasma membrane"/>
    <property type="evidence" value="ECO:0007669"/>
    <property type="project" value="InterPro"/>
</dbReference>
<evidence type="ECO:0000313" key="17">
    <source>
        <dbReference type="Proteomes" id="UP001295794"/>
    </source>
</evidence>
<dbReference type="Pfam" id="PF05011">
    <property type="entry name" value="DBR1"/>
    <property type="match status" value="1"/>
</dbReference>
<dbReference type="Proteomes" id="UP001295794">
    <property type="component" value="Unassembled WGS sequence"/>
</dbReference>
<dbReference type="InterPro" id="IPR041816">
    <property type="entry name" value="Dbr1_N"/>
</dbReference>
<comment type="subcellular location">
    <subcellularLocation>
        <location evidence="4">Nucleus</location>
    </subcellularLocation>
</comment>
<organism evidence="16 17">
    <name type="scientific">Mycena citricolor</name>
    <dbReference type="NCBI Taxonomy" id="2018698"/>
    <lineage>
        <taxon>Eukaryota</taxon>
        <taxon>Fungi</taxon>
        <taxon>Dikarya</taxon>
        <taxon>Basidiomycota</taxon>
        <taxon>Agaricomycotina</taxon>
        <taxon>Agaricomycetes</taxon>
        <taxon>Agaricomycetidae</taxon>
        <taxon>Agaricales</taxon>
        <taxon>Marasmiineae</taxon>
        <taxon>Mycenaceae</taxon>
        <taxon>Mycena</taxon>
    </lineage>
</organism>
<protein>
    <recommendedName>
        <fullName evidence="15">Lariat debranching enzyme C-terminal domain-containing protein</fullName>
    </recommendedName>
</protein>
<comment type="cofactor">
    <cofactor evidence="1">
        <name>Mn(2+)</name>
        <dbReference type="ChEBI" id="CHEBI:29035"/>
    </cofactor>
</comment>
<feature type="transmembrane region" description="Helical" evidence="14">
    <location>
        <begin position="605"/>
        <end position="629"/>
    </location>
</feature>
<reference evidence="16" key="1">
    <citation type="submission" date="2023-11" db="EMBL/GenBank/DDBJ databases">
        <authorList>
            <person name="De Vega J J."/>
            <person name="De Vega J J."/>
        </authorList>
    </citation>
    <scope>NUCLEOTIDE SEQUENCE</scope>
</reference>
<dbReference type="CDD" id="cd00844">
    <property type="entry name" value="MPP_Dbr1_N"/>
    <property type="match status" value="1"/>
</dbReference>
<comment type="cofactor">
    <cofactor evidence="2">
        <name>Zn(2+)</name>
        <dbReference type="ChEBI" id="CHEBI:29105"/>
    </cofactor>
</comment>
<dbReference type="GO" id="GO:0046872">
    <property type="term" value="F:metal ion binding"/>
    <property type="evidence" value="ECO:0007669"/>
    <property type="project" value="UniProtKB-KW"/>
</dbReference>
<feature type="compositionally biased region" description="Pro residues" evidence="13">
    <location>
        <begin position="290"/>
        <end position="313"/>
    </location>
</feature>
<keyword evidence="14" id="KW-0472">Membrane</keyword>
<evidence type="ECO:0000256" key="1">
    <source>
        <dbReference type="ARBA" id="ARBA00001936"/>
    </source>
</evidence>
<feature type="region of interest" description="Disordered" evidence="13">
    <location>
        <begin position="1"/>
        <end position="23"/>
    </location>
</feature>
<feature type="domain" description="Lariat debranching enzyme C-terminal" evidence="15">
    <location>
        <begin position="308"/>
        <end position="449"/>
    </location>
</feature>
<evidence type="ECO:0000256" key="14">
    <source>
        <dbReference type="SAM" id="Phobius"/>
    </source>
</evidence>
<evidence type="ECO:0000256" key="8">
    <source>
        <dbReference type="ARBA" id="ARBA00022801"/>
    </source>
</evidence>
<evidence type="ECO:0000256" key="5">
    <source>
        <dbReference type="ARBA" id="ARBA00006045"/>
    </source>
</evidence>
<comment type="cofactor">
    <cofactor evidence="3">
        <name>Fe(2+)</name>
        <dbReference type="ChEBI" id="CHEBI:29033"/>
    </cofactor>
</comment>
<dbReference type="InterPro" id="IPR029052">
    <property type="entry name" value="Metallo-depent_PP-like"/>
</dbReference>
<keyword evidence="10" id="KW-0408">Iron</keyword>
<sequence length="688" mass="74946">MKILPASPAITPPPLPAQPGGRSRTQMRVAIQGCCHGELNTIYERINHLETTNGYKVDMLLICGDFQAIRNHQDLQCMAVPDKYKALGEFHQYYTGERQAPILTLVIGGNHEASNYMWELYHGGWLAPNMYYLGEAGCVRVNGLRIAGASGIFNRGSFKQGHYETVPYDRSSIRSVYHTREYAIRKLSLLSPHPDVVLSHDWPQSITDHGDLQRLLRDKSFFAEDIKTGRLGSPPLRHLLGTLQPRWWFSAHLHTRFEAAVHHGGKPAQPVERDPNEIVIEDDEDDEEANPPPAADPPPGEPSEAQPIPPPPRVTRFLALDKCGAKRKFLEVVEIEDTVQGPGPPRLTFDPEWLAISRAFHPLLSLDRQQPGFPSEELARKQVEEARAAIVAELAAREPGLSIDDLEVGSVQEFAMTAPGPGMEEQMGGRRSQPAWYTNAQTVKFSPLCIKYARGTSGTQSKTPTPTPVGSAFVSPTHPLLTMFSLHIGTFLIFSAMALLIVASISAPTFSQIDFLSASSNNGASIRFGTFGFCVLDGRGGKSCTAAQIGYRIANEISALGISPLSGGQASTLHGATQALILHPIAAGIAGIAFLLALCSHRLGYIVAAFVAFIAFIVSLAAMIVDWVIFGIVRHHVNSNGGQASFENAIWMVLAATIVLLLASITTCFACVTARRRSSTRTTYGGNY</sequence>
<dbReference type="PANTHER" id="PTHR12849:SF0">
    <property type="entry name" value="LARIAT DEBRANCHING ENZYME"/>
    <property type="match status" value="1"/>
</dbReference>
<keyword evidence="17" id="KW-1185">Reference proteome</keyword>
<evidence type="ECO:0000313" key="16">
    <source>
        <dbReference type="EMBL" id="CAK5271913.1"/>
    </source>
</evidence>
<dbReference type="FunFam" id="3.60.21.10:FF:000035">
    <property type="entry name" value="Lariat debranching enzyme"/>
    <property type="match status" value="1"/>
</dbReference>
<evidence type="ECO:0000256" key="3">
    <source>
        <dbReference type="ARBA" id="ARBA00001954"/>
    </source>
</evidence>
<evidence type="ECO:0000256" key="6">
    <source>
        <dbReference type="ARBA" id="ARBA00022664"/>
    </source>
</evidence>